<gene>
    <name evidence="2" type="ORF">SCSS39_01156</name>
</gene>
<keyword evidence="1" id="KW-1133">Transmembrane helix</keyword>
<dbReference type="AlphaFoldDB" id="A0A564T3J5"/>
<feature type="transmembrane region" description="Helical" evidence="1">
    <location>
        <begin position="31"/>
        <end position="50"/>
    </location>
</feature>
<keyword evidence="1" id="KW-0472">Membrane</keyword>
<reference evidence="2 3" key="1">
    <citation type="submission" date="2019-07" db="EMBL/GenBank/DDBJ databases">
        <authorList>
            <person name="Hibberd C M."/>
            <person name="Gehrig L. J."/>
            <person name="Chang H.-W."/>
            <person name="Venkatesh S."/>
        </authorList>
    </citation>
    <scope>NUCLEOTIDE SEQUENCE [LARGE SCALE GENOMIC DNA]</scope>
    <source>
        <strain evidence="2">Streptococcus_constellatus_SS_Bg39</strain>
    </source>
</reference>
<evidence type="ECO:0000256" key="1">
    <source>
        <dbReference type="SAM" id="Phobius"/>
    </source>
</evidence>
<evidence type="ECO:0000313" key="2">
    <source>
        <dbReference type="EMBL" id="VUX01812.1"/>
    </source>
</evidence>
<evidence type="ECO:0000313" key="3">
    <source>
        <dbReference type="Proteomes" id="UP000385544"/>
    </source>
</evidence>
<accession>A0A564T3J5</accession>
<sequence length="69" mass="7900">MMKKIIIPSMIQFIIVFLVIGGIAYFVRGDFFFRFLAPIFGLAAGLLRLASSYVVKALRPELYEKEIKK</sequence>
<dbReference type="Proteomes" id="UP000385544">
    <property type="component" value="Unassembled WGS sequence"/>
</dbReference>
<evidence type="ECO:0008006" key="4">
    <source>
        <dbReference type="Google" id="ProtNLM"/>
    </source>
</evidence>
<proteinExistence type="predicted"/>
<keyword evidence="1" id="KW-0812">Transmembrane</keyword>
<protein>
    <recommendedName>
        <fullName evidence="4">Excreted peptide</fullName>
    </recommendedName>
</protein>
<dbReference type="EMBL" id="CABHMZ010000017">
    <property type="protein sequence ID" value="VUX01812.1"/>
    <property type="molecule type" value="Genomic_DNA"/>
</dbReference>
<name>A0A564T3J5_STRCV</name>
<organism evidence="2 3">
    <name type="scientific">Streptococcus constellatus</name>
    <dbReference type="NCBI Taxonomy" id="76860"/>
    <lineage>
        <taxon>Bacteria</taxon>
        <taxon>Bacillati</taxon>
        <taxon>Bacillota</taxon>
        <taxon>Bacilli</taxon>
        <taxon>Lactobacillales</taxon>
        <taxon>Streptococcaceae</taxon>
        <taxon>Streptococcus</taxon>
        <taxon>Streptococcus anginosus group</taxon>
    </lineage>
</organism>
<feature type="transmembrane region" description="Helical" evidence="1">
    <location>
        <begin position="5"/>
        <end position="25"/>
    </location>
</feature>